<dbReference type="NCBIfam" id="NF005556">
    <property type="entry name" value="PRK07226.1"/>
    <property type="match status" value="1"/>
</dbReference>
<name>A0ABU8G622_9ACTN</name>
<dbReference type="SMART" id="SM01133">
    <property type="entry name" value="DeoC"/>
    <property type="match status" value="1"/>
</dbReference>
<dbReference type="EMBL" id="JBBAYM010000003">
    <property type="protein sequence ID" value="MEI5608632.1"/>
    <property type="molecule type" value="Genomic_DNA"/>
</dbReference>
<dbReference type="InterPro" id="IPR013785">
    <property type="entry name" value="Aldolase_TIM"/>
</dbReference>
<proteinExistence type="predicted"/>
<dbReference type="Gene3D" id="3.20.20.70">
    <property type="entry name" value="Aldolase class I"/>
    <property type="match status" value="1"/>
</dbReference>
<evidence type="ECO:0000313" key="2">
    <source>
        <dbReference type="Proteomes" id="UP001365781"/>
    </source>
</evidence>
<sequence>MLKTGKPLRWRRLSPAGDDRHLLIPLDHSVSDGPVAPPGQWDDLLRELVAGGADGIIVHKGRARTLAPDILGNCALVVHLSASTACSADVDAKVLVGDVEEAVALGADAVSVHVNIGSDTEGRQLADLGAVARSCDTWGMPLIAMVYPRGPRIDNPHDPALLAHIVNVAADLGADMVKTTVALPLDRMAEVVAHSPIPVLAAGGPPDGSDLIEYGTAVMAAGCRGLAVGRRIFSSPSPAALVSRLAAVVHGHGDGGHSNDMGMTKESAPRPTHPHYSTIVAGVA</sequence>
<dbReference type="PIRSF" id="PIRSF038992">
    <property type="entry name" value="Aldolase_Ia"/>
    <property type="match status" value="1"/>
</dbReference>
<dbReference type="Proteomes" id="UP001365781">
    <property type="component" value="Unassembled WGS sequence"/>
</dbReference>
<dbReference type="SUPFAM" id="SSF51569">
    <property type="entry name" value="Aldolase"/>
    <property type="match status" value="1"/>
</dbReference>
<dbReference type="RefSeq" id="WP_336535940.1">
    <property type="nucleotide sequence ID" value="NZ_JBBAYL010000010.1"/>
</dbReference>
<protein>
    <submittedName>
        <fullName evidence="1">Class I fructose-bisphosphate aldolase family protein</fullName>
    </submittedName>
</protein>
<dbReference type="Pfam" id="PF01791">
    <property type="entry name" value="DeoC"/>
    <property type="match status" value="1"/>
</dbReference>
<reference evidence="1 2" key="1">
    <citation type="submission" date="2024-03" db="EMBL/GenBank/DDBJ databases">
        <title>First Report of Pectobacterium brasiliscabiei causing potato scab in china.</title>
        <authorList>
            <person name="Handique U."/>
        </authorList>
    </citation>
    <scope>NUCLEOTIDE SEQUENCE [LARGE SCALE GENOMIC DNA]</scope>
    <source>
        <strain evidence="1 2">ZRIMU1503</strain>
    </source>
</reference>
<dbReference type="InterPro" id="IPR002915">
    <property type="entry name" value="DeoC/FbaB/LacD_aldolase"/>
</dbReference>
<comment type="caution">
    <text evidence="1">The sequence shown here is derived from an EMBL/GenBank/DDBJ whole genome shotgun (WGS) entry which is preliminary data.</text>
</comment>
<dbReference type="InterPro" id="IPR041720">
    <property type="entry name" value="FbaB-like"/>
</dbReference>
<accession>A0ABU8G622</accession>
<gene>
    <name evidence="1" type="ORF">WB403_05625</name>
</gene>
<organism evidence="1 2">
    <name type="scientific">Streptomyces brasiliscabiei</name>
    <dbReference type="NCBI Taxonomy" id="2736302"/>
    <lineage>
        <taxon>Bacteria</taxon>
        <taxon>Bacillati</taxon>
        <taxon>Actinomycetota</taxon>
        <taxon>Actinomycetes</taxon>
        <taxon>Kitasatosporales</taxon>
        <taxon>Streptomycetaceae</taxon>
        <taxon>Streptomyces</taxon>
    </lineage>
</organism>
<dbReference type="PANTHER" id="PTHR47916:SF1">
    <property type="entry name" value="3-HYDROXY-5-PHOSPHONOOXYPENTANE-2,4-DIONE THIOLASE"/>
    <property type="match status" value="1"/>
</dbReference>
<dbReference type="InterPro" id="IPR050456">
    <property type="entry name" value="DeoC/FbaB_aldolase"/>
</dbReference>
<dbReference type="CDD" id="cd00958">
    <property type="entry name" value="DhnA"/>
    <property type="match status" value="1"/>
</dbReference>
<keyword evidence="2" id="KW-1185">Reference proteome</keyword>
<evidence type="ECO:0000313" key="1">
    <source>
        <dbReference type="EMBL" id="MEI5608632.1"/>
    </source>
</evidence>
<dbReference type="PANTHER" id="PTHR47916">
    <property type="entry name" value="FRUCTOSE-BISPHOSPHATE ALDOLASE CLASS 1"/>
    <property type="match status" value="1"/>
</dbReference>